<dbReference type="KEGG" id="mhey:H2LOC_008345"/>
<evidence type="ECO:0000256" key="1">
    <source>
        <dbReference type="SAM" id="SignalP"/>
    </source>
</evidence>
<dbReference type="EMBL" id="CP046052">
    <property type="protein sequence ID" value="QGM45709.1"/>
    <property type="molecule type" value="Genomic_DNA"/>
</dbReference>
<reference evidence="2 3" key="1">
    <citation type="submission" date="2019-11" db="EMBL/GenBank/DDBJ databases">
        <title>The genome sequence of Methylocystis heyeri.</title>
        <authorList>
            <person name="Oshkin I.Y."/>
            <person name="Miroshnikov K."/>
            <person name="Dedysh S.N."/>
        </authorList>
    </citation>
    <scope>NUCLEOTIDE SEQUENCE [LARGE SCALE GENOMIC DNA]</scope>
    <source>
        <strain evidence="2 3">H2</strain>
    </source>
</reference>
<dbReference type="AlphaFoldDB" id="A0A6B8KDD2"/>
<dbReference type="InterPro" id="IPR022519">
    <property type="entry name" value="Gloeo/Verruco_rpt"/>
</dbReference>
<keyword evidence="3" id="KW-1185">Reference proteome</keyword>
<keyword evidence="1" id="KW-0732">Signal</keyword>
<dbReference type="Proteomes" id="UP000309061">
    <property type="component" value="Chromosome"/>
</dbReference>
<dbReference type="NCBIfam" id="TIGR03803">
    <property type="entry name" value="Gloeo_Verruco"/>
    <property type="match status" value="5"/>
</dbReference>
<proteinExistence type="predicted"/>
<sequence>MICSLFFRAVYVACAIFAAHAARAEEAGPSASVATSTRAGAVRPKVPTTETILHYFQGSAANDGATPYVAGLIAADDGSLYGATAQGGVWGGCAGMGCGAVFKLTPPASGVGPWTETILYQFPQAPGGCKGAYPGEIVTDRSGAIYGIAEGGGQIPCSVVYKLAPPQAGQAQWSMTVLAAWTDTIYGQDYPLYLALGPDGALYGVAQNGGSHGYGMIYKVTPNAHGSIDCSSPAGSSSRRCGVTVLYNFTGGADGGSPAGGLVFDASGAIYGSTTLGGAVNCGLGAAQGCGAVFRLTPPPPPTNCGVCAPAQWVLTSIYGFQGGLANDGAGPQGDLIIDSSGALYGVTANGGPANQGTVFRLTPPAAGQTQWSEAILYSFPVTQTHTAPYGSRPFGRLVFDASGNLYGTTVGGGRWGMGVAYMLSPPQQGPAQWNETVLHSFNSTGGQDGSTPLGFAIGKSGALYGMTMQGGSYGWGEVFSLN</sequence>
<organism evidence="2 3">
    <name type="scientific">Methylocystis heyeri</name>
    <dbReference type="NCBI Taxonomy" id="391905"/>
    <lineage>
        <taxon>Bacteria</taxon>
        <taxon>Pseudomonadati</taxon>
        <taxon>Pseudomonadota</taxon>
        <taxon>Alphaproteobacteria</taxon>
        <taxon>Hyphomicrobiales</taxon>
        <taxon>Methylocystaceae</taxon>
        <taxon>Methylocystis</taxon>
    </lineage>
</organism>
<evidence type="ECO:0000313" key="3">
    <source>
        <dbReference type="Proteomes" id="UP000309061"/>
    </source>
</evidence>
<evidence type="ECO:0000313" key="2">
    <source>
        <dbReference type="EMBL" id="QGM45709.1"/>
    </source>
</evidence>
<dbReference type="Gene3D" id="2.20.25.650">
    <property type="entry name" value="Tachylectin-2-like"/>
    <property type="match status" value="2"/>
</dbReference>
<dbReference type="RefSeq" id="WP_136495979.1">
    <property type="nucleotide sequence ID" value="NZ_CP046052.1"/>
</dbReference>
<feature type="signal peptide" evidence="1">
    <location>
        <begin position="1"/>
        <end position="24"/>
    </location>
</feature>
<name>A0A6B8KDD2_9HYPH</name>
<feature type="chain" id="PRO_5025448548" evidence="1">
    <location>
        <begin position="25"/>
        <end position="483"/>
    </location>
</feature>
<dbReference type="OrthoDB" id="7432613at2"/>
<accession>A0A6B8KDD2</accession>
<gene>
    <name evidence="2" type="ORF">H2LOC_008345</name>
</gene>
<protein>
    <submittedName>
        <fullName evidence="2">Uncharacterized protein</fullName>
    </submittedName>
</protein>